<name>A0A7S0ZVV6_NOCSC</name>
<dbReference type="CDD" id="cd07323">
    <property type="entry name" value="LAM"/>
    <property type="match status" value="1"/>
</dbReference>
<accession>A0A7S0ZVV6</accession>
<dbReference type="SUPFAM" id="SSF46785">
    <property type="entry name" value="Winged helix' DNA-binding domain"/>
    <property type="match status" value="1"/>
</dbReference>
<organism evidence="5">
    <name type="scientific">Noctiluca scintillans</name>
    <name type="common">Sea sparkle</name>
    <name type="synonym">Red tide dinoflagellate</name>
    <dbReference type="NCBI Taxonomy" id="2966"/>
    <lineage>
        <taxon>Eukaryota</taxon>
        <taxon>Sar</taxon>
        <taxon>Alveolata</taxon>
        <taxon>Dinophyceae</taxon>
        <taxon>Noctilucales</taxon>
        <taxon>Noctilucaceae</taxon>
        <taxon>Noctiluca</taxon>
    </lineage>
</organism>
<dbReference type="GO" id="GO:0003723">
    <property type="term" value="F:RNA binding"/>
    <property type="evidence" value="ECO:0007669"/>
    <property type="project" value="UniProtKB-UniRule"/>
</dbReference>
<dbReference type="Pfam" id="PF05383">
    <property type="entry name" value="La"/>
    <property type="match status" value="1"/>
</dbReference>
<feature type="compositionally biased region" description="Basic and acidic residues" evidence="3">
    <location>
        <begin position="459"/>
        <end position="468"/>
    </location>
</feature>
<proteinExistence type="predicted"/>
<dbReference type="Pfam" id="PF04059">
    <property type="entry name" value="RRM_2"/>
    <property type="match status" value="1"/>
</dbReference>
<dbReference type="InterPro" id="IPR006630">
    <property type="entry name" value="La_HTH"/>
</dbReference>
<evidence type="ECO:0000256" key="1">
    <source>
        <dbReference type="ARBA" id="ARBA00022884"/>
    </source>
</evidence>
<dbReference type="PROSITE" id="PS50961">
    <property type="entry name" value="HTH_LA"/>
    <property type="match status" value="1"/>
</dbReference>
<feature type="region of interest" description="Disordered" evidence="3">
    <location>
        <begin position="1"/>
        <end position="30"/>
    </location>
</feature>
<evidence type="ECO:0000313" key="5">
    <source>
        <dbReference type="EMBL" id="CAD8833718.1"/>
    </source>
</evidence>
<dbReference type="InterPro" id="IPR007201">
    <property type="entry name" value="Mei2-like_Rrm_C"/>
</dbReference>
<feature type="compositionally biased region" description="Basic and acidic residues" evidence="3">
    <location>
        <begin position="91"/>
        <end position="111"/>
    </location>
</feature>
<evidence type="ECO:0000259" key="4">
    <source>
        <dbReference type="PROSITE" id="PS50961"/>
    </source>
</evidence>
<dbReference type="SMART" id="SM00715">
    <property type="entry name" value="LA"/>
    <property type="match status" value="1"/>
</dbReference>
<dbReference type="InterPro" id="IPR045180">
    <property type="entry name" value="La_dom_prot"/>
</dbReference>
<feature type="domain" description="HTH La-type RNA-binding" evidence="4">
    <location>
        <begin position="379"/>
        <end position="468"/>
    </location>
</feature>
<dbReference type="EMBL" id="HBFQ01011495">
    <property type="protein sequence ID" value="CAD8833718.1"/>
    <property type="molecule type" value="Transcribed_RNA"/>
</dbReference>
<evidence type="ECO:0000256" key="3">
    <source>
        <dbReference type="SAM" id="MobiDB-lite"/>
    </source>
</evidence>
<dbReference type="InterPro" id="IPR036388">
    <property type="entry name" value="WH-like_DNA-bd_sf"/>
</dbReference>
<feature type="region of interest" description="Disordered" evidence="3">
    <location>
        <begin position="51"/>
        <end position="111"/>
    </location>
</feature>
<evidence type="ECO:0000256" key="2">
    <source>
        <dbReference type="PROSITE-ProRule" id="PRU00332"/>
    </source>
</evidence>
<dbReference type="PANTHER" id="PTHR22792">
    <property type="entry name" value="LUPUS LA PROTEIN-RELATED"/>
    <property type="match status" value="1"/>
</dbReference>
<gene>
    <name evidence="5" type="ORF">NSCI0253_LOCUS8066</name>
</gene>
<reference evidence="5" key="1">
    <citation type="submission" date="2021-01" db="EMBL/GenBank/DDBJ databases">
        <authorList>
            <person name="Corre E."/>
            <person name="Pelletier E."/>
            <person name="Niang G."/>
            <person name="Scheremetjew M."/>
            <person name="Finn R."/>
            <person name="Kale V."/>
            <person name="Holt S."/>
            <person name="Cochrane G."/>
            <person name="Meng A."/>
            <person name="Brown T."/>
            <person name="Cohen L."/>
        </authorList>
    </citation>
    <scope>NUCLEOTIDE SEQUENCE</scope>
</reference>
<dbReference type="AlphaFoldDB" id="A0A7S0ZVV6"/>
<sequence length="491" mass="53942">MACKAPAPKRSSKKMWVAKDEEPKEFDEPCGPSYSRLFLLEFFDRESNDEPTYVLKAMPTGDDPPDKPTTSRRSLQAQMRLQRAARSSAPSKEEVPDAEPRERSASRVDDAALKSSVTPGILPAAFGMMPPVVFAKQPISLLNVLSNNGKGTMLTLGNIPPLLSPPALIEGLNSKNLKGSYDFLYLPGNRNRVGNRGWAFINFRQQKKAKQFTKQFHQAKAGDVLPVGGQKDTKLCEVKPVSVQFVTRQLETFRDGAAYSAFTESMEWQPLLFDENGDVGLFPLFAPFPFSSIGELPPVPDKAVDARALEKKMEETPVSRVAHAAAREAEMYSRVAQDYAAAQAERAAVHHAAQAAAAAAAALAHGVGPDVGSEGQPGKVVDEETLGKLRKQFEFYFSRENLVKDVYLRKHMDASGWISLQLLANFPMVRKLGVVMQDIANVLDDSGFLEVDAARTSVRLKDEEERKSWTRPSEGQDGPESEGLATSETEV</sequence>
<dbReference type="PANTHER" id="PTHR22792:SF132">
    <property type="entry name" value="LA-RELATED PROTEIN 1"/>
    <property type="match status" value="1"/>
</dbReference>
<dbReference type="Gene3D" id="1.10.10.10">
    <property type="entry name" value="Winged helix-like DNA-binding domain superfamily/Winged helix DNA-binding domain"/>
    <property type="match status" value="1"/>
</dbReference>
<feature type="region of interest" description="Disordered" evidence="3">
    <location>
        <begin position="458"/>
        <end position="491"/>
    </location>
</feature>
<dbReference type="InterPro" id="IPR036390">
    <property type="entry name" value="WH_DNA-bd_sf"/>
</dbReference>
<dbReference type="GO" id="GO:0005737">
    <property type="term" value="C:cytoplasm"/>
    <property type="evidence" value="ECO:0007669"/>
    <property type="project" value="UniProtKB-ARBA"/>
</dbReference>
<keyword evidence="1 2" id="KW-0694">RNA-binding</keyword>
<protein>
    <recommendedName>
        <fullName evidence="4">HTH La-type RNA-binding domain-containing protein</fullName>
    </recommendedName>
</protein>